<dbReference type="RefSeq" id="WP_020197171.1">
    <property type="nucleotide sequence ID" value="NZ_BAOH01000109.1"/>
</dbReference>
<dbReference type="SUPFAM" id="SSF52540">
    <property type="entry name" value="P-loop containing nucleoside triphosphate hydrolases"/>
    <property type="match status" value="1"/>
</dbReference>
<keyword evidence="3 6" id="KW-0347">Helicase</keyword>
<evidence type="ECO:0000259" key="7">
    <source>
        <dbReference type="PROSITE" id="PS51198"/>
    </source>
</evidence>
<accession>A0A0C1YZI3</accession>
<evidence type="ECO:0000313" key="9">
    <source>
        <dbReference type="Proteomes" id="UP000031586"/>
    </source>
</evidence>
<evidence type="ECO:0000256" key="5">
    <source>
        <dbReference type="ARBA" id="ARBA00034923"/>
    </source>
</evidence>
<feature type="binding site" evidence="6">
    <location>
        <begin position="25"/>
        <end position="32"/>
    </location>
    <ligand>
        <name>ATP</name>
        <dbReference type="ChEBI" id="CHEBI:30616"/>
    </ligand>
</feature>
<gene>
    <name evidence="8" type="ORF">H735_29485</name>
</gene>
<dbReference type="GO" id="GO:0005524">
    <property type="term" value="F:ATP binding"/>
    <property type="evidence" value="ECO:0007669"/>
    <property type="project" value="UniProtKB-UniRule"/>
</dbReference>
<dbReference type="PANTHER" id="PTHR11070:SF2">
    <property type="entry name" value="ATP-DEPENDENT DNA HELICASE SRS2"/>
    <property type="match status" value="1"/>
</dbReference>
<dbReference type="Proteomes" id="UP000031586">
    <property type="component" value="Unassembled WGS sequence"/>
</dbReference>
<dbReference type="PATRIC" id="fig|1229493.5.peg.5974"/>
<dbReference type="InterPro" id="IPR014016">
    <property type="entry name" value="UvrD-like_ATP-bd"/>
</dbReference>
<dbReference type="AlphaFoldDB" id="A0A0C1YZI3"/>
<evidence type="ECO:0000256" key="1">
    <source>
        <dbReference type="ARBA" id="ARBA00022741"/>
    </source>
</evidence>
<feature type="domain" description="UvrD-like helicase ATP-binding" evidence="7">
    <location>
        <begin position="4"/>
        <end position="292"/>
    </location>
</feature>
<evidence type="ECO:0000256" key="4">
    <source>
        <dbReference type="ARBA" id="ARBA00022840"/>
    </source>
</evidence>
<keyword evidence="4 6" id="KW-0067">ATP-binding</keyword>
<reference evidence="8 9" key="1">
    <citation type="submission" date="2014-07" db="EMBL/GenBank/DDBJ databases">
        <title>Unique and conserved regions in Vibrio harveyi and related species in comparison with the shrimp pathogen Vibrio harveyi CAIM 1792.</title>
        <authorList>
            <person name="Espinoza-Valles I."/>
            <person name="Vora G."/>
            <person name="Leekitcharoenphon P."/>
            <person name="Ussery D."/>
            <person name="Hoj L."/>
            <person name="Gomez-Gil B."/>
        </authorList>
    </citation>
    <scope>NUCLEOTIDE SEQUENCE [LARGE SCALE GENOMIC DNA]</scope>
    <source>
        <strain evidence="9">CAIM 1854 / LMG 25443</strain>
    </source>
</reference>
<dbReference type="PROSITE" id="PS51198">
    <property type="entry name" value="UVRD_HELICASE_ATP_BIND"/>
    <property type="match status" value="1"/>
</dbReference>
<dbReference type="PANTHER" id="PTHR11070">
    <property type="entry name" value="UVRD / RECB / PCRA DNA HELICASE FAMILY MEMBER"/>
    <property type="match status" value="1"/>
</dbReference>
<evidence type="ECO:0000256" key="6">
    <source>
        <dbReference type="PROSITE-ProRule" id="PRU00560"/>
    </source>
</evidence>
<dbReference type="Pfam" id="PF00580">
    <property type="entry name" value="UvrD-helicase"/>
    <property type="match status" value="1"/>
</dbReference>
<keyword evidence="2 6" id="KW-0378">Hydrolase</keyword>
<proteinExistence type="predicted"/>
<dbReference type="InterPro" id="IPR027417">
    <property type="entry name" value="P-loop_NTPase"/>
</dbReference>
<dbReference type="GO" id="GO:0003677">
    <property type="term" value="F:DNA binding"/>
    <property type="evidence" value="ECO:0007669"/>
    <property type="project" value="InterPro"/>
</dbReference>
<sequence>MKVEFTHEQLEYVNSSIEEHTFLEACPGSGKTEVVAAKVAKEIDSWKIKTGGLAVLSFANSATDELTIRVSKYLPHGQGMYPHFLGTFDSFIYKNIVSPLATELTGYLGEGGDASIRIIEPSANLGFRTKYGIASRGKINAHHYSFDLINETVAFETGKPELDKVLNSVTLKDWEFKHLLETKKRMLKGGFATYRDIECLAIDALFDDKYQHFVELFVKRFPLVIIDECQDLSDEQLTILQVLANKGTKLHFVGDLHQAIYGFRDVDPAKVQQFVKENHFTNLPLTRNFRSCQNIVELCAKLTGRNDIVGNVSWLEPRCLVVQYDNCPTELIDTFKEKCNGFNDSVLVSRGHSQIGKFQASVIQPNNIQKLALSMKLYNPKDMEALSHSLKYFSEFLRYHLSESCKPNSLNCPQSIDSNLSWRKFLFDSLNYLINNNLNSIEVNWSTWTKNAKTLIRDLPRQDFCSEAIANILAPLLELNLTSPSGSAKLEVASSLGSTTTSLIPYRKSTIHGAKGESHDVTIVISSARAGNESHWKNWIKNPDSEAARFAYVASSRPKEFLIWAVKTLKQPEKKQLEAVGFTIV</sequence>
<dbReference type="InterPro" id="IPR000212">
    <property type="entry name" value="DNA_helicase_UvrD/REP"/>
</dbReference>
<dbReference type="GO" id="GO:0016787">
    <property type="term" value="F:hydrolase activity"/>
    <property type="evidence" value="ECO:0007669"/>
    <property type="project" value="UniProtKB-UniRule"/>
</dbReference>
<dbReference type="GO" id="GO:0000725">
    <property type="term" value="P:recombinational repair"/>
    <property type="evidence" value="ECO:0007669"/>
    <property type="project" value="TreeGrafter"/>
</dbReference>
<keyword evidence="1 6" id="KW-0547">Nucleotide-binding</keyword>
<name>A0A0C1YZI3_9VIBR</name>
<evidence type="ECO:0000313" key="8">
    <source>
        <dbReference type="EMBL" id="KIF45896.1"/>
    </source>
</evidence>
<dbReference type="EMBL" id="JPRD01000079">
    <property type="protein sequence ID" value="KIF45896.1"/>
    <property type="molecule type" value="Genomic_DNA"/>
</dbReference>
<evidence type="ECO:0000256" key="3">
    <source>
        <dbReference type="ARBA" id="ARBA00022806"/>
    </source>
</evidence>
<evidence type="ECO:0000256" key="2">
    <source>
        <dbReference type="ARBA" id="ARBA00022801"/>
    </source>
</evidence>
<dbReference type="GO" id="GO:0043138">
    <property type="term" value="F:3'-5' DNA helicase activity"/>
    <property type="evidence" value="ECO:0007669"/>
    <property type="project" value="TreeGrafter"/>
</dbReference>
<comment type="caution">
    <text evidence="8">The sequence shown here is derived from an EMBL/GenBank/DDBJ whole genome shotgun (WGS) entry which is preliminary data.</text>
</comment>
<dbReference type="Gene3D" id="3.40.50.300">
    <property type="entry name" value="P-loop containing nucleotide triphosphate hydrolases"/>
    <property type="match status" value="1"/>
</dbReference>
<organism evidence="8 9">
    <name type="scientific">Vibrio owensii CAIM 1854 = LMG 25443</name>
    <dbReference type="NCBI Taxonomy" id="1229493"/>
    <lineage>
        <taxon>Bacteria</taxon>
        <taxon>Pseudomonadati</taxon>
        <taxon>Pseudomonadota</taxon>
        <taxon>Gammaproteobacteria</taxon>
        <taxon>Vibrionales</taxon>
        <taxon>Vibrionaceae</taxon>
        <taxon>Vibrio</taxon>
    </lineage>
</organism>
<protein>
    <recommendedName>
        <fullName evidence="5">DNA 3'-5' helicase II</fullName>
    </recommendedName>
</protein>